<dbReference type="RefSeq" id="WP_209467479.1">
    <property type="nucleotide sequence ID" value="NZ_JAGGLG010000027.1"/>
</dbReference>
<dbReference type="Pfam" id="PF13798">
    <property type="entry name" value="PCYCGC"/>
    <property type="match status" value="1"/>
</dbReference>
<accession>A0ABS4JWS2</accession>
<gene>
    <name evidence="2" type="ORF">J2Z79_002805</name>
</gene>
<evidence type="ECO:0008006" key="4">
    <source>
        <dbReference type="Google" id="ProtNLM"/>
    </source>
</evidence>
<evidence type="ECO:0000313" key="3">
    <source>
        <dbReference type="Proteomes" id="UP001519289"/>
    </source>
</evidence>
<evidence type="ECO:0000256" key="1">
    <source>
        <dbReference type="SAM" id="SignalP"/>
    </source>
</evidence>
<name>A0ABS4JWS2_9FIRM</name>
<proteinExistence type="predicted"/>
<feature type="chain" id="PRO_5045876093" description="Lipoprotein" evidence="1">
    <location>
        <begin position="32"/>
        <end position="170"/>
    </location>
</feature>
<dbReference type="Proteomes" id="UP001519289">
    <property type="component" value="Unassembled WGS sequence"/>
</dbReference>
<protein>
    <recommendedName>
        <fullName evidence="4">Lipoprotein</fullName>
    </recommendedName>
</protein>
<comment type="caution">
    <text evidence="2">The sequence shown here is derived from an EMBL/GenBank/DDBJ whole genome shotgun (WGS) entry which is preliminary data.</text>
</comment>
<reference evidence="2 3" key="1">
    <citation type="submission" date="2021-03" db="EMBL/GenBank/DDBJ databases">
        <title>Genomic Encyclopedia of Type Strains, Phase IV (KMG-IV): sequencing the most valuable type-strain genomes for metagenomic binning, comparative biology and taxonomic classification.</title>
        <authorList>
            <person name="Goeker M."/>
        </authorList>
    </citation>
    <scope>NUCLEOTIDE SEQUENCE [LARGE SCALE GENOMIC DNA]</scope>
    <source>
        <strain evidence="2 3">DSM 27138</strain>
    </source>
</reference>
<organism evidence="2 3">
    <name type="scientific">Symbiobacterium terraclitae</name>
    <dbReference type="NCBI Taxonomy" id="557451"/>
    <lineage>
        <taxon>Bacteria</taxon>
        <taxon>Bacillati</taxon>
        <taxon>Bacillota</taxon>
        <taxon>Clostridia</taxon>
        <taxon>Eubacteriales</taxon>
        <taxon>Symbiobacteriaceae</taxon>
        <taxon>Symbiobacterium</taxon>
    </lineage>
</organism>
<evidence type="ECO:0000313" key="2">
    <source>
        <dbReference type="EMBL" id="MBP2019366.1"/>
    </source>
</evidence>
<keyword evidence="3" id="KW-1185">Reference proteome</keyword>
<sequence>MAVTQATSQRKRPARRRTALALLLVALVTVAAGCASGQSPKNSAAQNVTTFPEGFPEAPDWYAGVVKPMKEAYLLAAHHQEALQHIPCYCGCGNFHRDNFACYFQRDGSDRVTAFDQHASGCQICVDVTRDVVAGLEAGKSVTQIRQEVDKKYQARGLQPTPTPMPPPDL</sequence>
<dbReference type="EMBL" id="JAGGLG010000027">
    <property type="protein sequence ID" value="MBP2019366.1"/>
    <property type="molecule type" value="Genomic_DNA"/>
</dbReference>
<dbReference type="InterPro" id="IPR025673">
    <property type="entry name" value="PCYCGC"/>
</dbReference>
<keyword evidence="1" id="KW-0732">Signal</keyword>
<feature type="signal peptide" evidence="1">
    <location>
        <begin position="1"/>
        <end position="31"/>
    </location>
</feature>